<evidence type="ECO:0000256" key="3">
    <source>
        <dbReference type="ARBA" id="ARBA00023027"/>
    </source>
</evidence>
<dbReference type="InterPro" id="IPR029510">
    <property type="entry name" value="Ald_DH_CS_GLU"/>
</dbReference>
<dbReference type="KEGG" id="pib:BBD41_18980"/>
<feature type="domain" description="Aldehyde dehydrogenase" evidence="8">
    <location>
        <begin position="25"/>
        <end position="431"/>
    </location>
</feature>
<evidence type="ECO:0000256" key="1">
    <source>
        <dbReference type="ARBA" id="ARBA00009986"/>
    </source>
</evidence>
<accession>A0A1B2E3C0</accession>
<dbReference type="InterPro" id="IPR016161">
    <property type="entry name" value="Ald_DH/histidinol_DH"/>
</dbReference>
<dbReference type="Gene3D" id="3.40.309.10">
    <property type="entry name" value="Aldehyde Dehydrogenase, Chain A, domain 2"/>
    <property type="match status" value="1"/>
</dbReference>
<proteinExistence type="inferred from homology"/>
<dbReference type="RefSeq" id="WP_099478465.1">
    <property type="nucleotide sequence ID" value="NZ_CP016809.1"/>
</dbReference>
<dbReference type="PROSITE" id="PS00687">
    <property type="entry name" value="ALDEHYDE_DEHYDR_GLU"/>
    <property type="match status" value="1"/>
</dbReference>
<dbReference type="InterPro" id="IPR016163">
    <property type="entry name" value="Ald_DH_C"/>
</dbReference>
<dbReference type="InterPro" id="IPR016162">
    <property type="entry name" value="Ald_DH_N"/>
</dbReference>
<evidence type="ECO:0000256" key="7">
    <source>
        <dbReference type="RuleBase" id="RU003345"/>
    </source>
</evidence>
<dbReference type="Pfam" id="PF00171">
    <property type="entry name" value="Aldedh"/>
    <property type="match status" value="1"/>
</dbReference>
<evidence type="ECO:0000256" key="4">
    <source>
        <dbReference type="PIRNR" id="PIRNR036492"/>
    </source>
</evidence>
<evidence type="ECO:0000256" key="5">
    <source>
        <dbReference type="PIRSR" id="PIRSR036492-1"/>
    </source>
</evidence>
<reference evidence="9" key="1">
    <citation type="submission" date="2016-08" db="EMBL/GenBank/DDBJ databases">
        <title>Complete Genome Seqeunce of Paenibacillus sp. nov. IHBB 9852 from high altitute lake of Indian trans-Himalayas.</title>
        <authorList>
            <person name="Kiran S."/>
            <person name="Swarnkar M.K."/>
            <person name="Rana A."/>
            <person name="Tewari R."/>
            <person name="Gulati A."/>
        </authorList>
    </citation>
    <scope>NUCLEOTIDE SEQUENCE [LARGE SCALE GENOMIC DNA]</scope>
    <source>
        <strain evidence="9">IHBB 9852</strain>
    </source>
</reference>
<dbReference type="InterPro" id="IPR012394">
    <property type="entry name" value="Aldehyde_DH_NAD(P)"/>
</dbReference>
<dbReference type="GO" id="GO:0005737">
    <property type="term" value="C:cytoplasm"/>
    <property type="evidence" value="ECO:0007669"/>
    <property type="project" value="TreeGrafter"/>
</dbReference>
<dbReference type="FunFam" id="3.40.605.10:FF:000004">
    <property type="entry name" value="Aldehyde dehydrogenase"/>
    <property type="match status" value="1"/>
</dbReference>
<protein>
    <recommendedName>
        <fullName evidence="4">Aldehyde dehydrogenase</fullName>
    </recommendedName>
</protein>
<dbReference type="PROSITE" id="PS00070">
    <property type="entry name" value="ALDEHYDE_DEHYDR_CYS"/>
    <property type="match status" value="1"/>
</dbReference>
<organism evidence="9">
    <name type="scientific">Paenibacillus ihbetae</name>
    <dbReference type="NCBI Taxonomy" id="1870820"/>
    <lineage>
        <taxon>Bacteria</taxon>
        <taxon>Bacillati</taxon>
        <taxon>Bacillota</taxon>
        <taxon>Bacilli</taxon>
        <taxon>Bacillales</taxon>
        <taxon>Paenibacillaceae</taxon>
        <taxon>Paenibacillus</taxon>
    </lineage>
</organism>
<feature type="active site" evidence="5 6">
    <location>
        <position position="213"/>
    </location>
</feature>
<feature type="active site" evidence="5">
    <location>
        <position position="247"/>
    </location>
</feature>
<dbReference type="PANTHER" id="PTHR43570:SF16">
    <property type="entry name" value="ALDEHYDE DEHYDROGENASE TYPE III, ISOFORM Q"/>
    <property type="match status" value="1"/>
</dbReference>
<dbReference type="PIRSF" id="PIRSF036492">
    <property type="entry name" value="ALDH"/>
    <property type="match status" value="1"/>
</dbReference>
<dbReference type="PANTHER" id="PTHR43570">
    <property type="entry name" value="ALDEHYDE DEHYDROGENASE"/>
    <property type="match status" value="1"/>
</dbReference>
<evidence type="ECO:0000313" key="9">
    <source>
        <dbReference type="EMBL" id="ANY74484.1"/>
    </source>
</evidence>
<dbReference type="FunFam" id="3.40.309.10:FF:000003">
    <property type="entry name" value="Aldehyde dehydrogenase"/>
    <property type="match status" value="1"/>
</dbReference>
<name>A0A1B2E3C0_9BACL</name>
<evidence type="ECO:0000256" key="2">
    <source>
        <dbReference type="ARBA" id="ARBA00023002"/>
    </source>
</evidence>
<dbReference type="Gene3D" id="3.40.605.10">
    <property type="entry name" value="Aldehyde Dehydrogenase, Chain A, domain 1"/>
    <property type="match status" value="1"/>
</dbReference>
<dbReference type="GO" id="GO:0004029">
    <property type="term" value="F:aldehyde dehydrogenase (NAD+) activity"/>
    <property type="evidence" value="ECO:0007669"/>
    <property type="project" value="TreeGrafter"/>
</dbReference>
<keyword evidence="2 4" id="KW-0560">Oxidoreductase</keyword>
<dbReference type="CDD" id="cd07136">
    <property type="entry name" value="ALDH_YwdH-P39616"/>
    <property type="match status" value="1"/>
</dbReference>
<gene>
    <name evidence="9" type="ORF">BBD41_18980</name>
</gene>
<keyword evidence="3" id="KW-0520">NAD</keyword>
<comment type="similarity">
    <text evidence="1 4 7">Belongs to the aldehyde dehydrogenase family.</text>
</comment>
<dbReference type="GO" id="GO:0006081">
    <property type="term" value="P:aldehyde metabolic process"/>
    <property type="evidence" value="ECO:0007669"/>
    <property type="project" value="InterPro"/>
</dbReference>
<dbReference type="AlphaFoldDB" id="A0A1B2E3C0"/>
<sequence length="459" mass="51205">MTVNESIPSLVSSQKQFFLKGFTKEPEYRIRQLTRLRQIIVARESEVIQALRQDLNKSEQEAYTTEIGIVYKELSHILNNIKRWSKPGRVKTALTHVGSKGMIYPEPYGSVLIIAPWNYPWQLAISPLIGALAAGNTAIVKPSELTPAVSALITSILEEAFPSEYVASVEGGPEVSTELLKQKLDYIFFTGSVNVGKIVMEAAAKHLTPLTLELGGKSPCIVHEDAPLKLTASRVAFGKFTNAGQTCVAPDYVLVHSRVKEPFIAYLKEAIVDFYGPEPLSNPEYGRIVTEKHFDRLAGFLDNGRLRHGGRADKEMLRIEPTVLDQVTWDMPVMDEEIFGPVCPILTYEDINEAIRAVQSRPKPLALYLFTENEEVQEHVLSSVSFGGGCVNDTLMHLATPYLPFGGVGESGMGSYHGQYSFYTFSHMKSVLKQTNRFDFKFRYPSKNGLSILKRLLKP</sequence>
<dbReference type="InterPro" id="IPR015590">
    <property type="entry name" value="Aldehyde_DH_dom"/>
</dbReference>
<dbReference type="InterPro" id="IPR016160">
    <property type="entry name" value="Ald_DH_CS_CYS"/>
</dbReference>
<dbReference type="SUPFAM" id="SSF53720">
    <property type="entry name" value="ALDH-like"/>
    <property type="match status" value="1"/>
</dbReference>
<dbReference type="EMBL" id="CP016809">
    <property type="protein sequence ID" value="ANY74484.1"/>
    <property type="molecule type" value="Genomic_DNA"/>
</dbReference>
<evidence type="ECO:0000256" key="6">
    <source>
        <dbReference type="PROSITE-ProRule" id="PRU10007"/>
    </source>
</evidence>
<evidence type="ECO:0000259" key="8">
    <source>
        <dbReference type="Pfam" id="PF00171"/>
    </source>
</evidence>